<protein>
    <submittedName>
        <fullName evidence="2">Uncharacterized protein</fullName>
    </submittedName>
</protein>
<name>A0AAV7LFS9_PLEWA</name>
<comment type="caution">
    <text evidence="2">The sequence shown here is derived from an EMBL/GenBank/DDBJ whole genome shotgun (WGS) entry which is preliminary data.</text>
</comment>
<dbReference type="AlphaFoldDB" id="A0AAV7LFS9"/>
<evidence type="ECO:0000313" key="3">
    <source>
        <dbReference type="Proteomes" id="UP001066276"/>
    </source>
</evidence>
<feature type="compositionally biased region" description="Basic and acidic residues" evidence="1">
    <location>
        <begin position="1"/>
        <end position="11"/>
    </location>
</feature>
<sequence>MSRQRSTEKGRQIGPGASRKTSVLSLTHVRTRQGKQIGNERLPVPSHPYLQFARGGWAASFAPWFVYRSCCGRCIACSAGCQWSGEGGDRGVSAVPGPRASQQLWAPTECRVSPHGVVLEAGLSAWLHQSCSFFHWLLLGKHEASYECPIDLYLGDGSVSRVSSGARVVVDEPLLAAQEGTDMRSAVVTQRTDPELLEPPPTDSLPSRRNVMFVMGLPMMHTSGGRQIGLPRCVFVKCYDR</sequence>
<evidence type="ECO:0000256" key="1">
    <source>
        <dbReference type="SAM" id="MobiDB-lite"/>
    </source>
</evidence>
<feature type="region of interest" description="Disordered" evidence="1">
    <location>
        <begin position="181"/>
        <end position="207"/>
    </location>
</feature>
<proteinExistence type="predicted"/>
<keyword evidence="3" id="KW-1185">Reference proteome</keyword>
<dbReference type="Proteomes" id="UP001066276">
    <property type="component" value="Chromosome 11"/>
</dbReference>
<feature type="region of interest" description="Disordered" evidence="1">
    <location>
        <begin position="1"/>
        <end position="24"/>
    </location>
</feature>
<gene>
    <name evidence="2" type="ORF">NDU88_003597</name>
</gene>
<accession>A0AAV7LFS9</accession>
<reference evidence="2" key="1">
    <citation type="journal article" date="2022" name="bioRxiv">
        <title>Sequencing and chromosome-scale assembly of the giantPleurodeles waltlgenome.</title>
        <authorList>
            <person name="Brown T."/>
            <person name="Elewa A."/>
            <person name="Iarovenko S."/>
            <person name="Subramanian E."/>
            <person name="Araus A.J."/>
            <person name="Petzold A."/>
            <person name="Susuki M."/>
            <person name="Suzuki K.-i.T."/>
            <person name="Hayashi T."/>
            <person name="Toyoda A."/>
            <person name="Oliveira C."/>
            <person name="Osipova E."/>
            <person name="Leigh N.D."/>
            <person name="Simon A."/>
            <person name="Yun M.H."/>
        </authorList>
    </citation>
    <scope>NUCLEOTIDE SEQUENCE</scope>
    <source>
        <strain evidence="2">20211129_DDA</strain>
        <tissue evidence="2">Liver</tissue>
    </source>
</reference>
<organism evidence="2 3">
    <name type="scientific">Pleurodeles waltl</name>
    <name type="common">Iberian ribbed newt</name>
    <dbReference type="NCBI Taxonomy" id="8319"/>
    <lineage>
        <taxon>Eukaryota</taxon>
        <taxon>Metazoa</taxon>
        <taxon>Chordata</taxon>
        <taxon>Craniata</taxon>
        <taxon>Vertebrata</taxon>
        <taxon>Euteleostomi</taxon>
        <taxon>Amphibia</taxon>
        <taxon>Batrachia</taxon>
        <taxon>Caudata</taxon>
        <taxon>Salamandroidea</taxon>
        <taxon>Salamandridae</taxon>
        <taxon>Pleurodelinae</taxon>
        <taxon>Pleurodeles</taxon>
    </lineage>
</organism>
<evidence type="ECO:0000313" key="2">
    <source>
        <dbReference type="EMBL" id="KAJ1090465.1"/>
    </source>
</evidence>
<dbReference type="EMBL" id="JANPWB010000015">
    <property type="protein sequence ID" value="KAJ1090465.1"/>
    <property type="molecule type" value="Genomic_DNA"/>
</dbReference>